<reference evidence="2" key="1">
    <citation type="journal article" date="2016" name="Genome Announc.">
        <title>First Complete Genome Sequence of a Subdivision 6 Acidobacterium Strain.</title>
        <authorList>
            <person name="Huang S."/>
            <person name="Vieira S."/>
            <person name="Bunk B."/>
            <person name="Riedel T."/>
            <person name="Sproer C."/>
            <person name="Overmann J."/>
        </authorList>
    </citation>
    <scope>NUCLEOTIDE SEQUENCE [LARGE SCALE GENOMIC DNA]</scope>
    <source>
        <strain evidence="2">DSM 100886</strain>
    </source>
</reference>
<dbReference type="Proteomes" id="UP000076079">
    <property type="component" value="Chromosome"/>
</dbReference>
<dbReference type="InterPro" id="IPR002818">
    <property type="entry name" value="DJ-1/PfpI"/>
</dbReference>
<feature type="domain" description="DJ-1/PfpI" evidence="1">
    <location>
        <begin position="6"/>
        <end position="172"/>
    </location>
</feature>
<dbReference type="InterPro" id="IPR050325">
    <property type="entry name" value="Prot/Nucl_acid_deglycase"/>
</dbReference>
<dbReference type="GO" id="GO:0006508">
    <property type="term" value="P:proteolysis"/>
    <property type="evidence" value="ECO:0007669"/>
    <property type="project" value="UniProtKB-KW"/>
</dbReference>
<dbReference type="PANTHER" id="PTHR48094:SF19">
    <property type="entry name" value="DJ-1_PFPI DOMAIN-CONTAINING PROTEIN"/>
    <property type="match status" value="1"/>
</dbReference>
<dbReference type="GO" id="GO:0005737">
    <property type="term" value="C:cytoplasm"/>
    <property type="evidence" value="ECO:0007669"/>
    <property type="project" value="TreeGrafter"/>
</dbReference>
<proteinExistence type="predicted"/>
<dbReference type="RefSeq" id="WP_110170659.1">
    <property type="nucleotide sequence ID" value="NZ_CP015136.1"/>
</dbReference>
<dbReference type="GO" id="GO:0008233">
    <property type="term" value="F:peptidase activity"/>
    <property type="evidence" value="ECO:0007669"/>
    <property type="project" value="UniProtKB-KW"/>
</dbReference>
<dbReference type="KEGG" id="abac:LuPra_02065"/>
<dbReference type="GO" id="GO:0016798">
    <property type="term" value="F:hydrolase activity, acting on glycosyl bonds"/>
    <property type="evidence" value="ECO:0007669"/>
    <property type="project" value="UniProtKB-KW"/>
</dbReference>
<dbReference type="PANTHER" id="PTHR48094">
    <property type="entry name" value="PROTEIN/NUCLEIC ACID DEGLYCASE DJ-1-RELATED"/>
    <property type="match status" value="1"/>
</dbReference>
<dbReference type="OrthoDB" id="6003696at2"/>
<keyword evidence="3" id="KW-1185">Reference proteome</keyword>
<organism evidence="2 3">
    <name type="scientific">Luteitalea pratensis</name>
    <dbReference type="NCBI Taxonomy" id="1855912"/>
    <lineage>
        <taxon>Bacteria</taxon>
        <taxon>Pseudomonadati</taxon>
        <taxon>Acidobacteriota</taxon>
        <taxon>Vicinamibacteria</taxon>
        <taxon>Vicinamibacterales</taxon>
        <taxon>Vicinamibacteraceae</taxon>
        <taxon>Luteitalea</taxon>
    </lineage>
</organism>
<evidence type="ECO:0000259" key="1">
    <source>
        <dbReference type="Pfam" id="PF01965"/>
    </source>
</evidence>
<sequence>MAPEKAVYVIVVEGFADWEPAHALAELRRHGQYRVESVGLTLATVESMGGIQVLPSTSVAKVDTADVAALILPGGDRWENSPVEPELEQLLNDLDAQGTPIAAICAATVAIARLGLLRGRRHTSNGLEYLRSNVPGYAESANYVDSPAVRDHGLITASGLGDVEFARELLEELNVLSVEDRATWASIFRSARLPGGAA</sequence>
<dbReference type="Pfam" id="PF01965">
    <property type="entry name" value="DJ-1_PfpI"/>
    <property type="match status" value="1"/>
</dbReference>
<keyword evidence="2" id="KW-0326">Glycosidase</keyword>
<dbReference type="EC" id="3.2.-.-" evidence="2"/>
<accession>A0A143PM59</accession>
<keyword evidence="2" id="KW-0378">Hydrolase</keyword>
<dbReference type="InterPro" id="IPR029062">
    <property type="entry name" value="Class_I_gatase-like"/>
</dbReference>
<dbReference type="SUPFAM" id="SSF52317">
    <property type="entry name" value="Class I glutamine amidotransferase-like"/>
    <property type="match status" value="1"/>
</dbReference>
<dbReference type="AlphaFoldDB" id="A0A143PM59"/>
<dbReference type="Gene3D" id="3.40.50.880">
    <property type="match status" value="1"/>
</dbReference>
<dbReference type="STRING" id="1855912.LuPra_02065"/>
<evidence type="ECO:0000313" key="3">
    <source>
        <dbReference type="Proteomes" id="UP000076079"/>
    </source>
</evidence>
<name>A0A143PM59_LUTPR</name>
<keyword evidence="2" id="KW-0645">Protease</keyword>
<gene>
    <name evidence="2" type="primary">ydeA</name>
    <name evidence="2" type="ORF">LuPra_02065</name>
</gene>
<dbReference type="EMBL" id="CP015136">
    <property type="protein sequence ID" value="AMY08859.1"/>
    <property type="molecule type" value="Genomic_DNA"/>
</dbReference>
<protein>
    <submittedName>
        <fullName evidence="2">Putative protease YdeA</fullName>
        <ecNumber evidence="2">3.2.-.-</ecNumber>
    </submittedName>
</protein>
<evidence type="ECO:0000313" key="2">
    <source>
        <dbReference type="EMBL" id="AMY08859.1"/>
    </source>
</evidence>